<gene>
    <name evidence="1" type="ORF">OXH18_01875</name>
</gene>
<dbReference type="RefSeq" id="WP_268610730.1">
    <property type="nucleotide sequence ID" value="NZ_CP113797.1"/>
</dbReference>
<organism evidence="1 2">
    <name type="scientific">Thermocoleostomius sinensis A174</name>
    <dbReference type="NCBI Taxonomy" id="2016057"/>
    <lineage>
        <taxon>Bacteria</taxon>
        <taxon>Bacillati</taxon>
        <taxon>Cyanobacteriota</taxon>
        <taxon>Cyanophyceae</taxon>
        <taxon>Oculatellales</taxon>
        <taxon>Oculatellaceae</taxon>
        <taxon>Thermocoleostomius</taxon>
    </lineage>
</organism>
<evidence type="ECO:0000313" key="1">
    <source>
        <dbReference type="EMBL" id="WAL60770.1"/>
    </source>
</evidence>
<dbReference type="GO" id="GO:0008168">
    <property type="term" value="F:methyltransferase activity"/>
    <property type="evidence" value="ECO:0007669"/>
    <property type="project" value="UniProtKB-KW"/>
</dbReference>
<dbReference type="InterPro" id="IPR029063">
    <property type="entry name" value="SAM-dependent_MTases_sf"/>
</dbReference>
<dbReference type="AlphaFoldDB" id="A0A9E9CBL7"/>
<dbReference type="GO" id="GO:0032259">
    <property type="term" value="P:methylation"/>
    <property type="evidence" value="ECO:0007669"/>
    <property type="project" value="UniProtKB-KW"/>
</dbReference>
<keyword evidence="1" id="KW-0808">Transferase</keyword>
<dbReference type="EMBL" id="CP113797">
    <property type="protein sequence ID" value="WAL60770.1"/>
    <property type="molecule type" value="Genomic_DNA"/>
</dbReference>
<dbReference type="KEGG" id="tsin:OXH18_01875"/>
<accession>A0A9E9CBL7</accession>
<sequence>MRCPQCLQQVMESMKQCQCGFVFDDVALADLQDWFAEVKQTLETAYVASPTAWQQSGKSGTFEDWTRLRIANLAPVQRSGTYLDIGCANGYLLECLVAWAKLKGIELTPHGLDYSDKLVDLARQRLQSSSNIYWGNAWDWTPPQYFDYVRTELDYVPRNYRKPFVERLLAEFVAQEGRLLISQYRSRRDDLTQGWVNQELERHGFRVVETHSGYNGDGLELCRVAVLQSK</sequence>
<evidence type="ECO:0000313" key="2">
    <source>
        <dbReference type="Proteomes" id="UP001163152"/>
    </source>
</evidence>
<reference evidence="1" key="1">
    <citation type="submission" date="2022-12" db="EMBL/GenBank/DDBJ databases">
        <title>Polyphasic identification of a Novel Hot-Spring Cyanobacterium Ocullathermofonsia sinensis gen nov. sp. nov. and Genomic Insights on its Adaptations to the Thermal Habitat.</title>
        <authorList>
            <person name="Daroch M."/>
            <person name="Tang J."/>
            <person name="Jiang Y."/>
        </authorList>
    </citation>
    <scope>NUCLEOTIDE SEQUENCE</scope>
    <source>
        <strain evidence="1">PKUAC-SCTA174</strain>
    </source>
</reference>
<keyword evidence="2" id="KW-1185">Reference proteome</keyword>
<keyword evidence="1" id="KW-0489">Methyltransferase</keyword>
<name>A0A9E9CBL7_9CYAN</name>
<proteinExistence type="predicted"/>
<dbReference type="Gene3D" id="3.40.50.150">
    <property type="entry name" value="Vaccinia Virus protein VP39"/>
    <property type="match status" value="1"/>
</dbReference>
<dbReference type="Proteomes" id="UP001163152">
    <property type="component" value="Chromosome"/>
</dbReference>
<dbReference type="SUPFAM" id="SSF53335">
    <property type="entry name" value="S-adenosyl-L-methionine-dependent methyltransferases"/>
    <property type="match status" value="1"/>
</dbReference>
<protein>
    <submittedName>
        <fullName evidence="1">Class I SAM-dependent methyltransferase</fullName>
    </submittedName>
</protein>